<accession>A0A3P7LKC5</accession>
<feature type="domain" description="C2H2-type" evidence="1">
    <location>
        <begin position="43"/>
        <end position="64"/>
    </location>
</feature>
<dbReference type="OrthoDB" id="10014897at2759"/>
<dbReference type="SMART" id="SM00355">
    <property type="entry name" value="ZnF_C2H2"/>
    <property type="match status" value="2"/>
</dbReference>
<sequence length="219" mass="24873">MRGHLSDRDESRCPRCPLLFNDGQARLAHMISHFEIRKPLRTCTECRLPFADSMSLGQHFMEQHLKLQHLCTVCRLLPSGILGPHIEPFKRGDFAGMWLLEQPFDKSDSAPIMLRNGTILSPTIQKEVLLPATTGMTLEFGFYTVQFVTRNATVKMLWTSIVCLAIARCLARTHVQPVKHHYEQLKILRNTPECTPPICTCTVLFVGEANKASTKETRK</sequence>
<protein>
    <recommendedName>
        <fullName evidence="1">C2H2-type domain-containing protein</fullName>
    </recommendedName>
</protein>
<dbReference type="Proteomes" id="UP000270094">
    <property type="component" value="Unassembled WGS sequence"/>
</dbReference>
<dbReference type="EMBL" id="UYYB01120895">
    <property type="protein sequence ID" value="VDM83065.1"/>
    <property type="molecule type" value="Genomic_DNA"/>
</dbReference>
<name>A0A3P7LKC5_STRVU</name>
<keyword evidence="3" id="KW-1185">Reference proteome</keyword>
<organism evidence="2 3">
    <name type="scientific">Strongylus vulgaris</name>
    <name type="common">Blood worm</name>
    <dbReference type="NCBI Taxonomy" id="40348"/>
    <lineage>
        <taxon>Eukaryota</taxon>
        <taxon>Metazoa</taxon>
        <taxon>Ecdysozoa</taxon>
        <taxon>Nematoda</taxon>
        <taxon>Chromadorea</taxon>
        <taxon>Rhabditida</taxon>
        <taxon>Rhabditina</taxon>
        <taxon>Rhabditomorpha</taxon>
        <taxon>Strongyloidea</taxon>
        <taxon>Strongylidae</taxon>
        <taxon>Strongylus</taxon>
    </lineage>
</organism>
<evidence type="ECO:0000313" key="3">
    <source>
        <dbReference type="Proteomes" id="UP000270094"/>
    </source>
</evidence>
<reference evidence="2 3" key="1">
    <citation type="submission" date="2018-11" db="EMBL/GenBank/DDBJ databases">
        <authorList>
            <consortium name="Pathogen Informatics"/>
        </authorList>
    </citation>
    <scope>NUCLEOTIDE SEQUENCE [LARGE SCALE GENOMIC DNA]</scope>
</reference>
<gene>
    <name evidence="2" type="ORF">SVUK_LOCUS18063</name>
</gene>
<dbReference type="PROSITE" id="PS00028">
    <property type="entry name" value="ZINC_FINGER_C2H2_1"/>
    <property type="match status" value="1"/>
</dbReference>
<dbReference type="AlphaFoldDB" id="A0A3P7LKC5"/>
<evidence type="ECO:0000259" key="1">
    <source>
        <dbReference type="PROSITE" id="PS00028"/>
    </source>
</evidence>
<dbReference type="InterPro" id="IPR013087">
    <property type="entry name" value="Znf_C2H2_type"/>
</dbReference>
<evidence type="ECO:0000313" key="2">
    <source>
        <dbReference type="EMBL" id="VDM83065.1"/>
    </source>
</evidence>
<proteinExistence type="predicted"/>